<dbReference type="Gene3D" id="6.10.140.400">
    <property type="match status" value="2"/>
</dbReference>
<proteinExistence type="predicted"/>
<dbReference type="EMBL" id="QBML01000020">
    <property type="protein sequence ID" value="PZO39043.1"/>
    <property type="molecule type" value="Genomic_DNA"/>
</dbReference>
<gene>
    <name evidence="1" type="ORF">DCF19_15045</name>
</gene>
<organism evidence="1 2">
    <name type="scientific">Pseudanabaena frigida</name>
    <dbReference type="NCBI Taxonomy" id="945775"/>
    <lineage>
        <taxon>Bacteria</taxon>
        <taxon>Bacillati</taxon>
        <taxon>Cyanobacteriota</taxon>
        <taxon>Cyanophyceae</taxon>
        <taxon>Pseudanabaenales</taxon>
        <taxon>Pseudanabaenaceae</taxon>
        <taxon>Pseudanabaena</taxon>
    </lineage>
</organism>
<dbReference type="Proteomes" id="UP000249467">
    <property type="component" value="Unassembled WGS sequence"/>
</dbReference>
<accession>A0A2W4W1R5</accession>
<dbReference type="Pfam" id="PF11535">
    <property type="entry name" value="Calci_bind_CcbP"/>
    <property type="match status" value="1"/>
</dbReference>
<sequence length="125" mass="14629">MTNRETDPIRENRIDYEIVVDAYDESERAMGWYCYLQDKITFPFLAKWKKKTKKTGAIAEKEVEVLDMASAEDCESNMYVEVAYIGEEDDTFTAKLSDIEAIHPDPNTEEALADWQYWIDMNYGF</sequence>
<name>A0A2W4W1R5_9CYAN</name>
<evidence type="ECO:0000313" key="1">
    <source>
        <dbReference type="EMBL" id="PZO39043.1"/>
    </source>
</evidence>
<comment type="caution">
    <text evidence="1">The sequence shown here is derived from an EMBL/GenBank/DDBJ whole genome shotgun (WGS) entry which is preliminary data.</text>
</comment>
<dbReference type="InterPro" id="IPR020994">
    <property type="entry name" value="Uncharacterised_Ca-bd_CcbP"/>
</dbReference>
<dbReference type="AlphaFoldDB" id="A0A2W4W1R5"/>
<evidence type="ECO:0000313" key="2">
    <source>
        <dbReference type="Proteomes" id="UP000249467"/>
    </source>
</evidence>
<reference evidence="1 2" key="2">
    <citation type="submission" date="2018-06" db="EMBL/GenBank/DDBJ databases">
        <title>Metagenomic assembly of (sub)arctic Cyanobacteria and their associated microbiome from non-axenic cultures.</title>
        <authorList>
            <person name="Baurain D."/>
        </authorList>
    </citation>
    <scope>NUCLEOTIDE SEQUENCE [LARGE SCALE GENOMIC DNA]</scope>
    <source>
        <strain evidence="1">ULC066bin1</strain>
    </source>
</reference>
<protein>
    <submittedName>
        <fullName evidence="1">Calcium-binding protein</fullName>
    </submittedName>
</protein>
<reference evidence="1 2" key="1">
    <citation type="submission" date="2018-04" db="EMBL/GenBank/DDBJ databases">
        <authorList>
            <person name="Go L.Y."/>
            <person name="Mitchell J.A."/>
        </authorList>
    </citation>
    <scope>NUCLEOTIDE SEQUENCE [LARGE SCALE GENOMIC DNA]</scope>
    <source>
        <strain evidence="1">ULC066bin1</strain>
    </source>
</reference>